<dbReference type="PROSITE" id="PS00018">
    <property type="entry name" value="EF_HAND_1"/>
    <property type="match status" value="1"/>
</dbReference>
<feature type="coiled-coil region" evidence="2">
    <location>
        <begin position="192"/>
        <end position="219"/>
    </location>
</feature>
<evidence type="ECO:0000256" key="3">
    <source>
        <dbReference type="SAM" id="MobiDB-lite"/>
    </source>
</evidence>
<gene>
    <name evidence="6" type="primary">LOC101850898</name>
</gene>
<dbReference type="Gene3D" id="1.10.238.10">
    <property type="entry name" value="EF-hand"/>
    <property type="match status" value="1"/>
</dbReference>
<dbReference type="SUPFAM" id="SSF47473">
    <property type="entry name" value="EF-hand"/>
    <property type="match status" value="1"/>
</dbReference>
<keyword evidence="1" id="KW-0106">Calcium</keyword>
<protein>
    <submittedName>
        <fullName evidence="6">EF-hand calcium-binding domain-containing protein 5</fullName>
    </submittedName>
</protein>
<dbReference type="GeneID" id="101850898"/>
<dbReference type="PANTHER" id="PTHR46788:SF1">
    <property type="entry name" value="EF-HAND CALCIUM-BINDING DOMAIN-CONTAINING PROTEIN 5"/>
    <property type="match status" value="1"/>
</dbReference>
<dbReference type="PANTHER" id="PTHR46788">
    <property type="entry name" value="EF-HAND CALCIUM-BINDING DOMAIN-CONTAINING PROTEIN 5"/>
    <property type="match status" value="1"/>
</dbReference>
<feature type="region of interest" description="Disordered" evidence="3">
    <location>
        <begin position="1436"/>
        <end position="1464"/>
    </location>
</feature>
<dbReference type="InterPro" id="IPR011992">
    <property type="entry name" value="EF-hand-dom_pair"/>
</dbReference>
<evidence type="ECO:0000259" key="4">
    <source>
        <dbReference type="PROSITE" id="PS50222"/>
    </source>
</evidence>
<dbReference type="InterPro" id="IPR018247">
    <property type="entry name" value="EF_Hand_1_Ca_BS"/>
</dbReference>
<feature type="region of interest" description="Disordered" evidence="3">
    <location>
        <begin position="644"/>
        <end position="703"/>
    </location>
</feature>
<reference evidence="6" key="1">
    <citation type="submission" date="2025-08" db="UniProtKB">
        <authorList>
            <consortium name="RefSeq"/>
        </authorList>
    </citation>
    <scope>IDENTIFICATION</scope>
</reference>
<sequence>MDEFDFDYNDTAPAPLKQQEFLLENLCGSKGSKEGGYTPPATRSASKRWKRIHEQSMMLRLDEMHVIKKQNAQMSKEAARKIIRKIPVELLAKEWLTKEDATVDMRAYMVDFVLPTLILGVERLLKEVDEKGLSSTNRFEPEFNPLNFLAQYLMRNNPRYSNFAEASPYVRGLREVSEELKQELFTFEDNRLARIKAEARRKRTEREKVEQMLRQERERRQAQLVTQFHEWNVPTDNNRVELSLLQNALRSFAEIAEQLPEEVREVAKFGHPLEPTDETGRTLAVKEFAQYISLFVEDLPIEVFEQFMTHMSKCAAAHRASAERENRRIILTNLFLLCDHGGLEKRMKVIIKYAEFQLGLLDRHRILTLFEQYWDMLRDSKDPKGTLRNPRRWPVVEVDEVDDTLFDGWEEDDGGLMDSEIPVSRVQFMNIKKDLVRTATQNAVTDQAAREQWKMEQLSEKSEGMRKKLYEWGVTDFMALPNYRYTDTVECSPQDMKLKINKITGPHDLFPITATASKSDRQKFVCRKRISLLKRLEKINSTKPNLDKSTNALDDEDGGKVKVIDRPSEAQVKGRIGLKRRACDKSPQDASTFTPAENEWQFPSYFDKLPDIRSRSNSSDSEHSCKKDFRAGCRRLTSQRVFISQGSSASFTERNDNSPHNRPRRSGGKYSRNVDITGEMAGGSQPKSAMKPPEPGTQPTATGRVSVTFAGNTAFDREKTASLIRWLSLPCEKFASHLWKNANDNKMMRSCGDENENSCYRVRNAQRLTMQSRSQSQMSAFDESVLNVSQFVQLTETYLGHHPDEKTFEKLVVYMKEGYEETEEEKMERLVKARKEAISAKRKLMMDNLFEKWDNDGSGFLEMEDVQEVMAKYKDGQEMDAIKRAQQALKKKSKYHDTRLSRREFRQYIELIVDELPGAESFEFFVEFLTNSVERSCAERIRGEARKKWLSQIVSTSQTSGTSLDPVYKAVFQALYKDAEAHGGEKSISASVSMLEHNHIEPGRGDLLLRYAACTPEDCQYMLGKALFHNQKGISFQAVEGGKPVHVPRVANHGNIYFWNFDRMPEDREGSFIVVPLKDKKKRVFGVLGIDTLCDSHKKAIFITHEIQYFQGVAKCFSIAYHNVDVRRKLLRITESAISWIQRRCPHISEITVYVVEPSTKAGGEAVLRKMISTDQKGQAVQITEVVRLERKDNLFRDYLFKCMDNSETVTADAYGKRHTASPLRDNDGKALGVVDISIGDMKKLPPYENKEAQRMLRLLQQAHREITKEAEGDETTRVLDAEKDDEGRMDIMFDRLMLMELRENVSRLDPQSFAELKSYNEPPPVIHDILRATLALFYLDRAGMGGFDDWSTVKNYINNDLIQQIKSYDPTVATELVETEKVEKYLKDVPHGEVAKYGSIPAQQLYNWVFVCISLIEHTRKMRENAEGNVMVAAGDDEQTPTTERKDGALADAAVPPVEQETA</sequence>
<proteinExistence type="predicted"/>
<dbReference type="Gene3D" id="1.20.890.10">
    <property type="entry name" value="cAMP-dependent protein kinase regulatory subunit, dimerization-anchoring domain"/>
    <property type="match status" value="1"/>
</dbReference>
<dbReference type="Gene3D" id="1.20.920.60">
    <property type="match status" value="1"/>
</dbReference>
<dbReference type="RefSeq" id="XP_035826955.1">
    <property type="nucleotide sequence ID" value="XM_035971062.1"/>
</dbReference>
<evidence type="ECO:0000256" key="2">
    <source>
        <dbReference type="SAM" id="Coils"/>
    </source>
</evidence>
<keyword evidence="2" id="KW-0175">Coiled coil</keyword>
<evidence type="ECO:0000313" key="6">
    <source>
        <dbReference type="RefSeq" id="XP_035826955.1"/>
    </source>
</evidence>
<evidence type="ECO:0000313" key="5">
    <source>
        <dbReference type="Proteomes" id="UP000694888"/>
    </source>
</evidence>
<dbReference type="SUPFAM" id="SSF55781">
    <property type="entry name" value="GAF domain-like"/>
    <property type="match status" value="1"/>
</dbReference>
<dbReference type="PROSITE" id="PS50222">
    <property type="entry name" value="EF_HAND_2"/>
    <property type="match status" value="1"/>
</dbReference>
<dbReference type="CDD" id="cd22968">
    <property type="entry name" value="DD_EFCAB5"/>
    <property type="match status" value="1"/>
</dbReference>
<keyword evidence="5" id="KW-1185">Reference proteome</keyword>
<name>A0ABM1VX13_APLCA</name>
<evidence type="ECO:0000256" key="1">
    <source>
        <dbReference type="ARBA" id="ARBA00022837"/>
    </source>
</evidence>
<dbReference type="Proteomes" id="UP000694888">
    <property type="component" value="Unplaced"/>
</dbReference>
<feature type="domain" description="EF-hand" evidence="4">
    <location>
        <begin position="841"/>
        <end position="876"/>
    </location>
</feature>
<dbReference type="InterPro" id="IPR002048">
    <property type="entry name" value="EF_hand_dom"/>
</dbReference>
<dbReference type="Gene3D" id="3.30.450.40">
    <property type="match status" value="1"/>
</dbReference>
<organism evidence="5 6">
    <name type="scientific">Aplysia californica</name>
    <name type="common">California sea hare</name>
    <dbReference type="NCBI Taxonomy" id="6500"/>
    <lineage>
        <taxon>Eukaryota</taxon>
        <taxon>Metazoa</taxon>
        <taxon>Spiralia</taxon>
        <taxon>Lophotrochozoa</taxon>
        <taxon>Mollusca</taxon>
        <taxon>Gastropoda</taxon>
        <taxon>Heterobranchia</taxon>
        <taxon>Euthyneura</taxon>
        <taxon>Tectipleura</taxon>
        <taxon>Aplysiida</taxon>
        <taxon>Aplysioidea</taxon>
        <taxon>Aplysiidae</taxon>
        <taxon>Aplysia</taxon>
    </lineage>
</organism>
<accession>A0ABM1VX13</accession>
<dbReference type="InterPro" id="IPR029016">
    <property type="entry name" value="GAF-like_dom_sf"/>
</dbReference>